<evidence type="ECO:0000259" key="9">
    <source>
        <dbReference type="PROSITE" id="PS50113"/>
    </source>
</evidence>
<comment type="catalytic activity">
    <reaction evidence="1">
        <text>ATP + protein L-histidine = ADP + protein N-phospho-L-histidine.</text>
        <dbReference type="EC" id="2.7.13.3"/>
    </reaction>
</comment>
<name>A0A0F9T450_9ZZZZ</name>
<dbReference type="InterPro" id="IPR035965">
    <property type="entry name" value="PAS-like_dom_sf"/>
</dbReference>
<dbReference type="SUPFAM" id="SSF55785">
    <property type="entry name" value="PYP-like sensor domain (PAS domain)"/>
    <property type="match status" value="1"/>
</dbReference>
<accession>A0A0F9T450</accession>
<evidence type="ECO:0000256" key="2">
    <source>
        <dbReference type="ARBA" id="ARBA00012438"/>
    </source>
</evidence>
<dbReference type="InterPro" id="IPR036890">
    <property type="entry name" value="HATPase_C_sf"/>
</dbReference>
<dbReference type="InterPro" id="IPR005467">
    <property type="entry name" value="His_kinase_dom"/>
</dbReference>
<evidence type="ECO:0000256" key="7">
    <source>
        <dbReference type="SAM" id="Coils"/>
    </source>
</evidence>
<dbReference type="PANTHER" id="PTHR43711">
    <property type="entry name" value="TWO-COMPONENT HISTIDINE KINASE"/>
    <property type="match status" value="1"/>
</dbReference>
<dbReference type="EC" id="2.7.13.3" evidence="2"/>
<evidence type="ECO:0000256" key="1">
    <source>
        <dbReference type="ARBA" id="ARBA00000085"/>
    </source>
</evidence>
<dbReference type="EMBL" id="LAZR01001975">
    <property type="protein sequence ID" value="KKN36298.1"/>
    <property type="molecule type" value="Genomic_DNA"/>
</dbReference>
<gene>
    <name evidence="10" type="ORF">LCGC14_0775010</name>
</gene>
<dbReference type="InterPro" id="IPR000700">
    <property type="entry name" value="PAS-assoc_C"/>
</dbReference>
<protein>
    <recommendedName>
        <fullName evidence="2">histidine kinase</fullName>
        <ecNumber evidence="2">2.7.13.3</ecNumber>
    </recommendedName>
</protein>
<keyword evidence="4" id="KW-0808">Transferase</keyword>
<dbReference type="GO" id="GO:0000155">
    <property type="term" value="F:phosphorelay sensor kinase activity"/>
    <property type="evidence" value="ECO:0007669"/>
    <property type="project" value="InterPro"/>
</dbReference>
<keyword evidence="6" id="KW-0902">Two-component regulatory system</keyword>
<evidence type="ECO:0000256" key="4">
    <source>
        <dbReference type="ARBA" id="ARBA00022679"/>
    </source>
</evidence>
<dbReference type="SUPFAM" id="SSF55874">
    <property type="entry name" value="ATPase domain of HSP90 chaperone/DNA topoisomerase II/histidine kinase"/>
    <property type="match status" value="1"/>
</dbReference>
<keyword evidence="5" id="KW-0418">Kinase</keyword>
<dbReference type="InterPro" id="IPR004358">
    <property type="entry name" value="Sig_transdc_His_kin-like_C"/>
</dbReference>
<reference evidence="10" key="1">
    <citation type="journal article" date="2015" name="Nature">
        <title>Complex archaea that bridge the gap between prokaryotes and eukaryotes.</title>
        <authorList>
            <person name="Spang A."/>
            <person name="Saw J.H."/>
            <person name="Jorgensen S.L."/>
            <person name="Zaremba-Niedzwiedzka K."/>
            <person name="Martijn J."/>
            <person name="Lind A.E."/>
            <person name="van Eijk R."/>
            <person name="Schleper C."/>
            <person name="Guy L."/>
            <person name="Ettema T.J."/>
        </authorList>
    </citation>
    <scope>NUCLEOTIDE SEQUENCE</scope>
</reference>
<dbReference type="PANTHER" id="PTHR43711:SF26">
    <property type="entry name" value="SENSOR HISTIDINE KINASE RCSC"/>
    <property type="match status" value="1"/>
</dbReference>
<feature type="domain" description="PAC" evidence="9">
    <location>
        <begin position="201"/>
        <end position="253"/>
    </location>
</feature>
<dbReference type="PROSITE" id="PS50109">
    <property type="entry name" value="HIS_KIN"/>
    <property type="match status" value="1"/>
</dbReference>
<dbReference type="AlphaFoldDB" id="A0A0F9T450"/>
<dbReference type="InterPro" id="IPR003661">
    <property type="entry name" value="HisK_dim/P_dom"/>
</dbReference>
<evidence type="ECO:0000256" key="3">
    <source>
        <dbReference type="ARBA" id="ARBA00022553"/>
    </source>
</evidence>
<sequence>MIETADTKKNNSLNKISASFLISNEDIILEYEVSVEFFPQISDHTNLKGISFIDTLAPSLGEGNINKIKDILTEREAQIIEFNINVNKEQKFYEILISFLPNNQIFIIFRNIDNRKQMEFDLEKERVKLKNILDLNPYAIQIYNNKGYHIYENQAFLDLWNARPPKDFCVFEDQNIIETGQIYAFNDVLNGKTVYLPNGEYDTKNVFPDRDSHIVYFKAVVFPIFDKNKVVESFAVMYENITERRLVELELIESEEKLRKSEENLILLNKELEQKISDRTKKLKESEEKYREAYNLANLYKDIFAHDINNILQNIKSSAELSSLYLNSPEKLSTIKEFNVIINEQVTRGSKLINNIQKLSHIDESKITLNPVEVCINIKESIKFLQQSLPNKNINISVDSFPGEILVLADNLLLDVFENILFNGVRHNSNLNVKIGIKISKKKNKGKKFIKFEFTDNGVGIEDTRKDYIFQRGFGNKSKKGMGLGLSLVKKIIGNYNGEIWVENRVEGDFSKGSNFTILIPETD</sequence>
<proteinExistence type="predicted"/>
<dbReference type="PRINTS" id="PR00344">
    <property type="entry name" value="BCTRLSENSOR"/>
</dbReference>
<dbReference type="Gene3D" id="3.30.565.10">
    <property type="entry name" value="Histidine kinase-like ATPase, C-terminal domain"/>
    <property type="match status" value="1"/>
</dbReference>
<dbReference type="PROSITE" id="PS50113">
    <property type="entry name" value="PAC"/>
    <property type="match status" value="1"/>
</dbReference>
<evidence type="ECO:0000256" key="6">
    <source>
        <dbReference type="ARBA" id="ARBA00023012"/>
    </source>
</evidence>
<evidence type="ECO:0000256" key="5">
    <source>
        <dbReference type="ARBA" id="ARBA00022777"/>
    </source>
</evidence>
<dbReference type="Gene3D" id="3.30.450.20">
    <property type="entry name" value="PAS domain"/>
    <property type="match status" value="1"/>
</dbReference>
<dbReference type="Pfam" id="PF02518">
    <property type="entry name" value="HATPase_c"/>
    <property type="match status" value="1"/>
</dbReference>
<evidence type="ECO:0000259" key="8">
    <source>
        <dbReference type="PROSITE" id="PS50109"/>
    </source>
</evidence>
<keyword evidence="7" id="KW-0175">Coiled coil</keyword>
<feature type="domain" description="Histidine kinase" evidence="8">
    <location>
        <begin position="303"/>
        <end position="524"/>
    </location>
</feature>
<feature type="coiled-coil region" evidence="7">
    <location>
        <begin position="244"/>
        <end position="289"/>
    </location>
</feature>
<dbReference type="InterPro" id="IPR003594">
    <property type="entry name" value="HATPase_dom"/>
</dbReference>
<dbReference type="SMART" id="SM00387">
    <property type="entry name" value="HATPase_c"/>
    <property type="match status" value="1"/>
</dbReference>
<dbReference type="InterPro" id="IPR050736">
    <property type="entry name" value="Sensor_HK_Regulatory"/>
</dbReference>
<dbReference type="CDD" id="cd00082">
    <property type="entry name" value="HisKA"/>
    <property type="match status" value="1"/>
</dbReference>
<comment type="caution">
    <text evidence="10">The sequence shown here is derived from an EMBL/GenBank/DDBJ whole genome shotgun (WGS) entry which is preliminary data.</text>
</comment>
<keyword evidence="3" id="KW-0597">Phosphoprotein</keyword>
<evidence type="ECO:0000313" key="10">
    <source>
        <dbReference type="EMBL" id="KKN36298.1"/>
    </source>
</evidence>
<organism evidence="10">
    <name type="scientific">marine sediment metagenome</name>
    <dbReference type="NCBI Taxonomy" id="412755"/>
    <lineage>
        <taxon>unclassified sequences</taxon>
        <taxon>metagenomes</taxon>
        <taxon>ecological metagenomes</taxon>
    </lineage>
</organism>